<protein>
    <submittedName>
        <fullName evidence="1">Uncharacterized protein</fullName>
    </submittedName>
</protein>
<proteinExistence type="predicted"/>
<organism evidence="1 2">
    <name type="scientific">Palleniella muris</name>
    <dbReference type="NCBI Taxonomy" id="3038145"/>
    <lineage>
        <taxon>Bacteria</taxon>
        <taxon>Pseudomonadati</taxon>
        <taxon>Bacteroidota</taxon>
        <taxon>Bacteroidia</taxon>
        <taxon>Bacteroidales</taxon>
        <taxon>Prevotellaceae</taxon>
        <taxon>Palleniella</taxon>
    </lineage>
</organism>
<dbReference type="Proteomes" id="UP000308886">
    <property type="component" value="Unassembled WGS sequence"/>
</dbReference>
<name>A0AC61QSL4_9BACT</name>
<evidence type="ECO:0000313" key="2">
    <source>
        <dbReference type="Proteomes" id="UP000308886"/>
    </source>
</evidence>
<sequence>MNAKITQDNLYLILPIKIGWLAEWLVEDKGISLKDAINRIYHSKLYKKLSTENTKYWHLGPVDLYEELKREL</sequence>
<accession>A0AC61QSL4</accession>
<dbReference type="EMBL" id="SRZC01000004">
    <property type="protein sequence ID" value="TGX83287.1"/>
    <property type="molecule type" value="Genomic_DNA"/>
</dbReference>
<reference evidence="1" key="1">
    <citation type="submission" date="2019-04" db="EMBL/GenBank/DDBJ databases">
        <title>Microbes associate with the intestines of laboratory mice.</title>
        <authorList>
            <person name="Navarre W."/>
            <person name="Wong E."/>
            <person name="Huang K."/>
            <person name="Tropini C."/>
            <person name="Ng K."/>
            <person name="Yu B."/>
        </authorList>
    </citation>
    <scope>NUCLEOTIDE SEQUENCE</scope>
    <source>
        <strain evidence="1">NM73_A23</strain>
    </source>
</reference>
<evidence type="ECO:0000313" key="1">
    <source>
        <dbReference type="EMBL" id="TGX83287.1"/>
    </source>
</evidence>
<comment type="caution">
    <text evidence="1">The sequence shown here is derived from an EMBL/GenBank/DDBJ whole genome shotgun (WGS) entry which is preliminary data.</text>
</comment>
<keyword evidence="2" id="KW-1185">Reference proteome</keyword>
<gene>
    <name evidence="1" type="ORF">E5358_03245</name>
</gene>